<keyword evidence="1" id="KW-0808">Transferase</keyword>
<dbReference type="Proteomes" id="UP000778797">
    <property type="component" value="Unassembled WGS sequence"/>
</dbReference>
<accession>A0ABS8EPM0</accession>
<proteinExistence type="predicted"/>
<name>A0ABS8EPM0_9FLAO</name>
<protein>
    <submittedName>
        <fullName evidence="4">Sulfurtransferase</fullName>
    </submittedName>
</protein>
<reference evidence="5" key="2">
    <citation type="submission" date="2023-07" db="EMBL/GenBank/DDBJ databases">
        <title>Genome of Winogradskyella sp. E313.</title>
        <authorList>
            <person name="Zhou Y."/>
        </authorList>
    </citation>
    <scope>NUCLEOTIDE SEQUENCE [LARGE SCALE GENOMIC DNA]</scope>
    <source>
        <strain evidence="5">E313</strain>
    </source>
</reference>
<dbReference type="PANTHER" id="PTHR11364">
    <property type="entry name" value="THIOSULFATE SULFERTANSFERASE"/>
    <property type="match status" value="1"/>
</dbReference>
<evidence type="ECO:0000256" key="2">
    <source>
        <dbReference type="ARBA" id="ARBA00022737"/>
    </source>
</evidence>
<dbReference type="CDD" id="cd01448">
    <property type="entry name" value="TST_Repeat_1"/>
    <property type="match status" value="1"/>
</dbReference>
<dbReference type="RefSeq" id="WP_227477605.1">
    <property type="nucleotide sequence ID" value="NZ_JAFMPT010000015.1"/>
</dbReference>
<dbReference type="Gene3D" id="3.40.250.10">
    <property type="entry name" value="Rhodanese-like domain"/>
    <property type="match status" value="2"/>
</dbReference>
<evidence type="ECO:0000313" key="5">
    <source>
        <dbReference type="Proteomes" id="UP000778797"/>
    </source>
</evidence>
<dbReference type="EMBL" id="JAFMPT010000015">
    <property type="protein sequence ID" value="MCC1485113.1"/>
    <property type="molecule type" value="Genomic_DNA"/>
</dbReference>
<feature type="domain" description="Rhodanese" evidence="3">
    <location>
        <begin position="166"/>
        <end position="274"/>
    </location>
</feature>
<comment type="caution">
    <text evidence="4">The sequence shown here is derived from an EMBL/GenBank/DDBJ whole genome shotgun (WGS) entry which is preliminary data.</text>
</comment>
<dbReference type="SUPFAM" id="SSF52821">
    <property type="entry name" value="Rhodanese/Cell cycle control phosphatase"/>
    <property type="match status" value="2"/>
</dbReference>
<gene>
    <name evidence="4" type="ORF">J1C55_10970</name>
</gene>
<dbReference type="SMART" id="SM00450">
    <property type="entry name" value="RHOD"/>
    <property type="match status" value="2"/>
</dbReference>
<evidence type="ECO:0000256" key="1">
    <source>
        <dbReference type="ARBA" id="ARBA00022679"/>
    </source>
</evidence>
<dbReference type="InterPro" id="IPR045078">
    <property type="entry name" value="TST/MPST-like"/>
</dbReference>
<dbReference type="PANTHER" id="PTHR11364:SF27">
    <property type="entry name" value="SULFURTRANSFERASE"/>
    <property type="match status" value="1"/>
</dbReference>
<dbReference type="PROSITE" id="PS50206">
    <property type="entry name" value="RHODANESE_3"/>
    <property type="match status" value="2"/>
</dbReference>
<keyword evidence="5" id="KW-1185">Reference proteome</keyword>
<dbReference type="Pfam" id="PF00581">
    <property type="entry name" value="Rhodanese"/>
    <property type="match status" value="2"/>
</dbReference>
<evidence type="ECO:0000259" key="3">
    <source>
        <dbReference type="PROSITE" id="PS50206"/>
    </source>
</evidence>
<sequence length="274" mass="30615">MLKIEKPLVSVTWLQTHIEAPNLIILDATLPKAGSIISENKDRFKIPKARFFDIKNKFSDTSATFPNTLPSQNQFQKEIQQLGINNDSAIIVYDAHGIYSSARAWWLFKTFGFNNVAVLDGGLPEWQNQKNTVDVFSTESYKLGNFEANMPLKTMTDFKGLNTYLKSNEAVILDARPHKRFTGEVSEPRKGLRSGTIPKSINVPYKDLLIDNKFKSTESLQYIFSAIAQKDETLVFSCGSGITACNLALGATLCGYKNLVVYDGSWTEYGSLTT</sequence>
<feature type="domain" description="Rhodanese" evidence="3">
    <location>
        <begin position="19"/>
        <end position="135"/>
    </location>
</feature>
<organism evidence="4 5">
    <name type="scientific">Winogradskyella immobilis</name>
    <dbReference type="NCBI Taxonomy" id="2816852"/>
    <lineage>
        <taxon>Bacteria</taxon>
        <taxon>Pseudomonadati</taxon>
        <taxon>Bacteroidota</taxon>
        <taxon>Flavobacteriia</taxon>
        <taxon>Flavobacteriales</taxon>
        <taxon>Flavobacteriaceae</taxon>
        <taxon>Winogradskyella</taxon>
    </lineage>
</organism>
<keyword evidence="2" id="KW-0677">Repeat</keyword>
<reference evidence="5" key="1">
    <citation type="submission" date="2021-03" db="EMBL/GenBank/DDBJ databases">
        <title>Genome of Cognatishimia sp. F0-27.</title>
        <authorList>
            <person name="Ping X."/>
        </authorList>
    </citation>
    <scope>NUCLEOTIDE SEQUENCE [LARGE SCALE GENOMIC DNA]</scope>
    <source>
        <strain evidence="5">E313</strain>
    </source>
</reference>
<dbReference type="InterPro" id="IPR001763">
    <property type="entry name" value="Rhodanese-like_dom"/>
</dbReference>
<dbReference type="CDD" id="cd01449">
    <property type="entry name" value="TST_Repeat_2"/>
    <property type="match status" value="1"/>
</dbReference>
<evidence type="ECO:0000313" key="4">
    <source>
        <dbReference type="EMBL" id="MCC1485113.1"/>
    </source>
</evidence>
<dbReference type="InterPro" id="IPR036873">
    <property type="entry name" value="Rhodanese-like_dom_sf"/>
</dbReference>